<evidence type="ECO:0000259" key="1">
    <source>
        <dbReference type="Pfam" id="PF01979"/>
    </source>
</evidence>
<dbReference type="PANTHER" id="PTHR43668:SF2">
    <property type="entry name" value="ALLANTOINASE"/>
    <property type="match status" value="1"/>
</dbReference>
<accession>T1B836</accession>
<comment type="caution">
    <text evidence="2">The sequence shown here is derived from an EMBL/GenBank/DDBJ whole genome shotgun (WGS) entry which is preliminary data.</text>
</comment>
<keyword evidence="2" id="KW-0378">Hydrolase</keyword>
<gene>
    <name evidence="2" type="ORF">B1B_11764</name>
</gene>
<dbReference type="GO" id="GO:0005737">
    <property type="term" value="C:cytoplasm"/>
    <property type="evidence" value="ECO:0007669"/>
    <property type="project" value="TreeGrafter"/>
</dbReference>
<dbReference type="InterPro" id="IPR050138">
    <property type="entry name" value="DHOase/Allantoinase_Hydrolase"/>
</dbReference>
<dbReference type="InterPro" id="IPR006680">
    <property type="entry name" value="Amidohydro-rel"/>
</dbReference>
<name>T1B836_9ZZZZ</name>
<dbReference type="EMBL" id="AUZY01007673">
    <property type="protein sequence ID" value="EQD49179.1"/>
    <property type="molecule type" value="Genomic_DNA"/>
</dbReference>
<organism evidence="2">
    <name type="scientific">mine drainage metagenome</name>
    <dbReference type="NCBI Taxonomy" id="410659"/>
    <lineage>
        <taxon>unclassified sequences</taxon>
        <taxon>metagenomes</taxon>
        <taxon>ecological metagenomes</taxon>
    </lineage>
</organism>
<dbReference type="SUPFAM" id="SSF51556">
    <property type="entry name" value="Metallo-dependent hydrolases"/>
    <property type="match status" value="1"/>
</dbReference>
<sequence length="129" mass="13502">MTERLDLVIRARRVVTSAGEVACSVAIAGGQIVALESYDSSVQADRQLVLDNDLVLLPGLVDSHVHICEPGNTGWEGFETATRAAAAGGITTLVDMPLDSMPVTIDVPSLNEKAAAAEGKCHVDVGFWG</sequence>
<dbReference type="GO" id="GO:0004038">
    <property type="term" value="F:allantoinase activity"/>
    <property type="evidence" value="ECO:0007669"/>
    <property type="project" value="TreeGrafter"/>
</dbReference>
<protein>
    <submittedName>
        <fullName evidence="2">Amidohydrolase 1 domain protein</fullName>
        <ecNumber evidence="2">3.5.-.-</ecNumber>
    </submittedName>
</protein>
<dbReference type="InterPro" id="IPR032466">
    <property type="entry name" value="Metal_Hydrolase"/>
</dbReference>
<feature type="domain" description="Amidohydrolase-related" evidence="1">
    <location>
        <begin position="55"/>
        <end position="106"/>
    </location>
</feature>
<feature type="non-terminal residue" evidence="2">
    <location>
        <position position="129"/>
    </location>
</feature>
<dbReference type="Pfam" id="PF01979">
    <property type="entry name" value="Amidohydro_1"/>
    <property type="match status" value="1"/>
</dbReference>
<dbReference type="GO" id="GO:0006145">
    <property type="term" value="P:purine nucleobase catabolic process"/>
    <property type="evidence" value="ECO:0007669"/>
    <property type="project" value="TreeGrafter"/>
</dbReference>
<dbReference type="AlphaFoldDB" id="T1B836"/>
<dbReference type="PANTHER" id="PTHR43668">
    <property type="entry name" value="ALLANTOINASE"/>
    <property type="match status" value="1"/>
</dbReference>
<dbReference type="InterPro" id="IPR011059">
    <property type="entry name" value="Metal-dep_hydrolase_composite"/>
</dbReference>
<reference evidence="2" key="2">
    <citation type="journal article" date="2014" name="ISME J.">
        <title>Microbial stratification in low pH oxic and suboxic macroscopic growths along an acid mine drainage.</title>
        <authorList>
            <person name="Mendez-Garcia C."/>
            <person name="Mesa V."/>
            <person name="Sprenger R.R."/>
            <person name="Richter M."/>
            <person name="Diez M.S."/>
            <person name="Solano J."/>
            <person name="Bargiela R."/>
            <person name="Golyshina O.V."/>
            <person name="Manteca A."/>
            <person name="Ramos J.L."/>
            <person name="Gallego J.R."/>
            <person name="Llorente I."/>
            <person name="Martins Dos Santos V.A."/>
            <person name="Jensen O.N."/>
            <person name="Pelaez A.I."/>
            <person name="Sanchez J."/>
            <person name="Ferrer M."/>
        </authorList>
    </citation>
    <scope>NUCLEOTIDE SEQUENCE</scope>
</reference>
<proteinExistence type="predicted"/>
<dbReference type="SUPFAM" id="SSF51338">
    <property type="entry name" value="Composite domain of metallo-dependent hydrolases"/>
    <property type="match status" value="1"/>
</dbReference>
<dbReference type="EC" id="3.5.-.-" evidence="2"/>
<reference evidence="2" key="1">
    <citation type="submission" date="2013-08" db="EMBL/GenBank/DDBJ databases">
        <authorList>
            <person name="Mendez C."/>
            <person name="Richter M."/>
            <person name="Ferrer M."/>
            <person name="Sanchez J."/>
        </authorList>
    </citation>
    <scope>NUCLEOTIDE SEQUENCE</scope>
</reference>
<dbReference type="Gene3D" id="3.20.20.140">
    <property type="entry name" value="Metal-dependent hydrolases"/>
    <property type="match status" value="1"/>
</dbReference>
<evidence type="ECO:0000313" key="2">
    <source>
        <dbReference type="EMBL" id="EQD49179.1"/>
    </source>
</evidence>